<feature type="domain" description="G-protein coupled receptors family 3 profile" evidence="12">
    <location>
        <begin position="208"/>
        <end position="473"/>
    </location>
</feature>
<dbReference type="GO" id="GO:0005886">
    <property type="term" value="C:plasma membrane"/>
    <property type="evidence" value="ECO:0007669"/>
    <property type="project" value="UniProtKB-SubCell"/>
</dbReference>
<evidence type="ECO:0000313" key="14">
    <source>
        <dbReference type="Proteomes" id="UP000694548"/>
    </source>
</evidence>
<name>A0A8C6PSC2_NOTFU</name>
<dbReference type="Gene3D" id="3.40.50.2300">
    <property type="match status" value="2"/>
</dbReference>
<feature type="transmembrane region" description="Helical" evidence="11">
    <location>
        <begin position="212"/>
        <end position="234"/>
    </location>
</feature>
<dbReference type="InterPro" id="IPR000068">
    <property type="entry name" value="GPCR_3_Ca_sens_rcpt-rel"/>
</dbReference>
<keyword evidence="7 11" id="KW-0472">Membrane</keyword>
<evidence type="ECO:0000259" key="12">
    <source>
        <dbReference type="PROSITE" id="PS50259"/>
    </source>
</evidence>
<dbReference type="InterPro" id="IPR000337">
    <property type="entry name" value="GPCR_3"/>
</dbReference>
<dbReference type="GO" id="GO:0004930">
    <property type="term" value="F:G protein-coupled receptor activity"/>
    <property type="evidence" value="ECO:0007669"/>
    <property type="project" value="UniProtKB-KW"/>
</dbReference>
<dbReference type="InterPro" id="IPR017978">
    <property type="entry name" value="GPCR_3_C"/>
</dbReference>
<proteinExistence type="predicted"/>
<dbReference type="PROSITE" id="PS00981">
    <property type="entry name" value="G_PROTEIN_RECEP_F3_3"/>
    <property type="match status" value="1"/>
</dbReference>
<evidence type="ECO:0000256" key="7">
    <source>
        <dbReference type="ARBA" id="ARBA00023136"/>
    </source>
</evidence>
<keyword evidence="5 11" id="KW-1133">Transmembrane helix</keyword>
<evidence type="ECO:0000256" key="1">
    <source>
        <dbReference type="ARBA" id="ARBA00004651"/>
    </source>
</evidence>
<dbReference type="Gene3D" id="2.10.50.30">
    <property type="entry name" value="GPCR, family 3, nine cysteines domain"/>
    <property type="match status" value="1"/>
</dbReference>
<sequence length="480" mass="53116">MGTSKLNDKVWIGTEDWSPSTLISGIPGIQTIGTVIGISVKDTSIPGFEDFEKKVVEAAMQHMSEKSNMSSSNDCLQSSDLYSLARNNFTMDQYDTSSSFNVYKAVYALAHALHETLGCDAGECHKKNLEPHETAPSFCSPPCPEGHKKLLTGQHACCFDCEACPEATFLNKSEPTHCQPCLPEQWAPPSSVQCLNRTVLLLDWDNPLSIALLFYLATCLLMTCSTAVILLVHLDTPVAKSAGGRTCLLMLAALTIAALSSLCHFGHPSPLACILKQPLFTISFSVCLACITVRALQVVCIFKFSSKLPPAYDRWMKKSGPEITIFLVSVTILLVSVLRVSLDTPQVSRDLDFYPDKIVLECSKTLSYGSGVELAFVSILSVLCFSFSYMGKDLPANYNEAKCVTFSLMVYMISWISFFTLYLINRDTFTMAARVFATLFSVLTFLAGYFFPKVYIIVFKPKMNTTAHFQNCIQMYTMNR</sequence>
<reference evidence="13" key="2">
    <citation type="submission" date="2025-08" db="UniProtKB">
        <authorList>
            <consortium name="Ensembl"/>
        </authorList>
    </citation>
    <scope>IDENTIFICATION</scope>
</reference>
<dbReference type="GeneTree" id="ENSGT00940000166394"/>
<evidence type="ECO:0000256" key="5">
    <source>
        <dbReference type="ARBA" id="ARBA00022989"/>
    </source>
</evidence>
<keyword evidence="2" id="KW-1003">Cell membrane</keyword>
<evidence type="ECO:0000256" key="3">
    <source>
        <dbReference type="ARBA" id="ARBA00022692"/>
    </source>
</evidence>
<dbReference type="PANTHER" id="PTHR24061">
    <property type="entry name" value="CALCIUM-SENSING RECEPTOR-RELATED"/>
    <property type="match status" value="1"/>
</dbReference>
<keyword evidence="10" id="KW-0807">Transducer</keyword>
<evidence type="ECO:0000256" key="11">
    <source>
        <dbReference type="SAM" id="Phobius"/>
    </source>
</evidence>
<dbReference type="PRINTS" id="PR00248">
    <property type="entry name" value="GPCRMGR"/>
</dbReference>
<dbReference type="PROSITE" id="PS50259">
    <property type="entry name" value="G_PROTEIN_RECEP_F3_4"/>
    <property type="match status" value="1"/>
</dbReference>
<dbReference type="InterPro" id="IPR011500">
    <property type="entry name" value="GPCR_3_9-Cys_dom"/>
</dbReference>
<dbReference type="Pfam" id="PF07562">
    <property type="entry name" value="NCD3G"/>
    <property type="match status" value="1"/>
</dbReference>
<organism evidence="13 14">
    <name type="scientific">Nothobranchius furzeri</name>
    <name type="common">Turquoise killifish</name>
    <dbReference type="NCBI Taxonomy" id="105023"/>
    <lineage>
        <taxon>Eukaryota</taxon>
        <taxon>Metazoa</taxon>
        <taxon>Chordata</taxon>
        <taxon>Craniata</taxon>
        <taxon>Vertebrata</taxon>
        <taxon>Euteleostomi</taxon>
        <taxon>Actinopterygii</taxon>
        <taxon>Neopterygii</taxon>
        <taxon>Teleostei</taxon>
        <taxon>Neoteleostei</taxon>
        <taxon>Acanthomorphata</taxon>
        <taxon>Ovalentaria</taxon>
        <taxon>Atherinomorphae</taxon>
        <taxon>Cyprinodontiformes</taxon>
        <taxon>Nothobranchiidae</taxon>
        <taxon>Nothobranchius</taxon>
    </lineage>
</organism>
<dbReference type="Ensembl" id="ENSNFUT00015049443.1">
    <property type="protein sequence ID" value="ENSNFUP00015047375.1"/>
    <property type="gene ID" value="ENSNFUG00015022388.1"/>
</dbReference>
<dbReference type="Pfam" id="PF01094">
    <property type="entry name" value="ANF_receptor"/>
    <property type="match status" value="1"/>
</dbReference>
<keyword evidence="3 11" id="KW-0812">Transmembrane</keyword>
<reference evidence="13" key="1">
    <citation type="submission" date="2014-08" db="EMBL/GenBank/DDBJ databases">
        <authorList>
            <person name="Senf B."/>
            <person name="Petzold A."/>
            <person name="Downie B.R."/>
            <person name="Koch P."/>
            <person name="Platzer M."/>
        </authorList>
    </citation>
    <scope>NUCLEOTIDE SEQUENCE [LARGE SCALE GENOMIC DNA]</scope>
    <source>
        <strain evidence="13">GRZ</strain>
    </source>
</reference>
<protein>
    <submittedName>
        <fullName evidence="13">Taste receptor, type 1, member 1</fullName>
    </submittedName>
</protein>
<dbReference type="AlphaFoldDB" id="A0A8C6PSC2"/>
<evidence type="ECO:0000256" key="6">
    <source>
        <dbReference type="ARBA" id="ARBA00023040"/>
    </source>
</evidence>
<keyword evidence="9" id="KW-0325">Glycoprotein</keyword>
<feature type="transmembrane region" description="Helical" evidence="11">
    <location>
        <begin position="323"/>
        <end position="342"/>
    </location>
</feature>
<keyword evidence="8" id="KW-0675">Receptor</keyword>
<keyword evidence="6" id="KW-0297">G-protein coupled receptor</keyword>
<reference evidence="13" key="3">
    <citation type="submission" date="2025-09" db="UniProtKB">
        <authorList>
            <consortium name="Ensembl"/>
        </authorList>
    </citation>
    <scope>IDENTIFICATION</scope>
</reference>
<dbReference type="InterPro" id="IPR028082">
    <property type="entry name" value="Peripla_BP_I"/>
</dbReference>
<dbReference type="Proteomes" id="UP000694548">
    <property type="component" value="Chromosome sgr15"/>
</dbReference>
<feature type="transmembrane region" description="Helical" evidence="11">
    <location>
        <begin position="279"/>
        <end position="302"/>
    </location>
</feature>
<evidence type="ECO:0000256" key="9">
    <source>
        <dbReference type="ARBA" id="ARBA00023180"/>
    </source>
</evidence>
<evidence type="ECO:0000313" key="13">
    <source>
        <dbReference type="Ensembl" id="ENSNFUP00015047375.1"/>
    </source>
</evidence>
<feature type="transmembrane region" description="Helical" evidence="11">
    <location>
        <begin position="403"/>
        <end position="425"/>
    </location>
</feature>
<dbReference type="PROSITE" id="PS00980">
    <property type="entry name" value="G_PROTEIN_RECEP_F3_2"/>
    <property type="match status" value="1"/>
</dbReference>
<dbReference type="InterPro" id="IPR017979">
    <property type="entry name" value="GPCR_3_CS"/>
</dbReference>
<feature type="transmembrane region" description="Helical" evidence="11">
    <location>
        <begin position="246"/>
        <end position="267"/>
    </location>
</feature>
<evidence type="ECO:0000256" key="10">
    <source>
        <dbReference type="ARBA" id="ARBA00023224"/>
    </source>
</evidence>
<evidence type="ECO:0000256" key="2">
    <source>
        <dbReference type="ARBA" id="ARBA00022475"/>
    </source>
</evidence>
<dbReference type="InterPro" id="IPR038550">
    <property type="entry name" value="GPCR_3_9-Cys_sf"/>
</dbReference>
<keyword evidence="4" id="KW-0732">Signal</keyword>
<keyword evidence="14" id="KW-1185">Reference proteome</keyword>
<evidence type="ECO:0000256" key="8">
    <source>
        <dbReference type="ARBA" id="ARBA00023170"/>
    </source>
</evidence>
<dbReference type="SUPFAM" id="SSF53822">
    <property type="entry name" value="Periplasmic binding protein-like I"/>
    <property type="match status" value="1"/>
</dbReference>
<dbReference type="InterPro" id="IPR001828">
    <property type="entry name" value="ANF_lig-bd_rcpt"/>
</dbReference>
<dbReference type="PANTHER" id="PTHR24061:SF3">
    <property type="entry name" value="TASTE RECEPTOR TYPE 1 MEMBER 1"/>
    <property type="match status" value="1"/>
</dbReference>
<accession>A0A8C6PSC2</accession>
<dbReference type="Pfam" id="PF00003">
    <property type="entry name" value="7tm_3"/>
    <property type="match status" value="1"/>
</dbReference>
<evidence type="ECO:0000256" key="4">
    <source>
        <dbReference type="ARBA" id="ARBA00022729"/>
    </source>
</evidence>
<feature type="transmembrane region" description="Helical" evidence="11">
    <location>
        <begin position="374"/>
        <end position="391"/>
    </location>
</feature>
<feature type="transmembrane region" description="Helical" evidence="11">
    <location>
        <begin position="431"/>
        <end position="451"/>
    </location>
</feature>
<comment type="subcellular location">
    <subcellularLocation>
        <location evidence="1">Cell membrane</location>
        <topology evidence="1">Multi-pass membrane protein</topology>
    </subcellularLocation>
</comment>